<dbReference type="EMBL" id="JABSTQ010002197">
    <property type="protein sequence ID" value="KAG0444314.1"/>
    <property type="molecule type" value="Genomic_DNA"/>
</dbReference>
<evidence type="ECO:0000313" key="2">
    <source>
        <dbReference type="Proteomes" id="UP000805193"/>
    </source>
</evidence>
<sequence length="206" mass="22127">MRTGEALFDSACSTKPESDRVARVIQQSQPRFRPYLHGRTYETLEHVARDARGIQETLLAELQYQPPPPPEEALEPRGLTQRQPQEYGAVLPPPPARSAPTPSGSGSAGEHHPVAWSPGLVPGRLDPDHGRVKAIACPTRKATDRNDKPQAARHTALTAAFRCAALAVADKPPRGLGKPARPTVLTPKRPPAALTMDNSAALPSVC</sequence>
<reference evidence="1 2" key="1">
    <citation type="journal article" date="2020" name="Cell">
        <title>Large-Scale Comparative Analyses of Tick Genomes Elucidate Their Genetic Diversity and Vector Capacities.</title>
        <authorList>
            <consortium name="Tick Genome and Microbiome Consortium (TIGMIC)"/>
            <person name="Jia N."/>
            <person name="Wang J."/>
            <person name="Shi W."/>
            <person name="Du L."/>
            <person name="Sun Y."/>
            <person name="Zhan W."/>
            <person name="Jiang J.F."/>
            <person name="Wang Q."/>
            <person name="Zhang B."/>
            <person name="Ji P."/>
            <person name="Bell-Sakyi L."/>
            <person name="Cui X.M."/>
            <person name="Yuan T.T."/>
            <person name="Jiang B.G."/>
            <person name="Yang W.F."/>
            <person name="Lam T.T."/>
            <person name="Chang Q.C."/>
            <person name="Ding S.J."/>
            <person name="Wang X.J."/>
            <person name="Zhu J.G."/>
            <person name="Ruan X.D."/>
            <person name="Zhao L."/>
            <person name="Wei J.T."/>
            <person name="Ye R.Z."/>
            <person name="Que T.C."/>
            <person name="Du C.H."/>
            <person name="Zhou Y.H."/>
            <person name="Cheng J.X."/>
            <person name="Dai P.F."/>
            <person name="Guo W.B."/>
            <person name="Han X.H."/>
            <person name="Huang E.J."/>
            <person name="Li L.F."/>
            <person name="Wei W."/>
            <person name="Gao Y.C."/>
            <person name="Liu J.Z."/>
            <person name="Shao H.Z."/>
            <person name="Wang X."/>
            <person name="Wang C.C."/>
            <person name="Yang T.C."/>
            <person name="Huo Q.B."/>
            <person name="Li W."/>
            <person name="Chen H.Y."/>
            <person name="Chen S.E."/>
            <person name="Zhou L.G."/>
            <person name="Ni X.B."/>
            <person name="Tian J.H."/>
            <person name="Sheng Y."/>
            <person name="Liu T."/>
            <person name="Pan Y.S."/>
            <person name="Xia L.Y."/>
            <person name="Li J."/>
            <person name="Zhao F."/>
            <person name="Cao W.C."/>
        </authorList>
    </citation>
    <scope>NUCLEOTIDE SEQUENCE [LARGE SCALE GENOMIC DNA]</scope>
    <source>
        <strain evidence="1">Iper-2018</strain>
    </source>
</reference>
<name>A0AC60QXG1_IXOPE</name>
<comment type="caution">
    <text evidence="1">The sequence shown here is derived from an EMBL/GenBank/DDBJ whole genome shotgun (WGS) entry which is preliminary data.</text>
</comment>
<accession>A0AC60QXG1</accession>
<protein>
    <submittedName>
        <fullName evidence="1">Uncharacterized protein</fullName>
    </submittedName>
</protein>
<proteinExistence type="predicted"/>
<evidence type="ECO:0000313" key="1">
    <source>
        <dbReference type="EMBL" id="KAG0444314.1"/>
    </source>
</evidence>
<dbReference type="Proteomes" id="UP000805193">
    <property type="component" value="Unassembled WGS sequence"/>
</dbReference>
<keyword evidence="2" id="KW-1185">Reference proteome</keyword>
<gene>
    <name evidence="1" type="ORF">HPB47_013937</name>
</gene>
<organism evidence="1 2">
    <name type="scientific">Ixodes persulcatus</name>
    <name type="common">Taiga tick</name>
    <dbReference type="NCBI Taxonomy" id="34615"/>
    <lineage>
        <taxon>Eukaryota</taxon>
        <taxon>Metazoa</taxon>
        <taxon>Ecdysozoa</taxon>
        <taxon>Arthropoda</taxon>
        <taxon>Chelicerata</taxon>
        <taxon>Arachnida</taxon>
        <taxon>Acari</taxon>
        <taxon>Parasitiformes</taxon>
        <taxon>Ixodida</taxon>
        <taxon>Ixodoidea</taxon>
        <taxon>Ixodidae</taxon>
        <taxon>Ixodinae</taxon>
        <taxon>Ixodes</taxon>
    </lineage>
</organism>